<evidence type="ECO:0000256" key="1">
    <source>
        <dbReference type="ARBA" id="ARBA00001275"/>
    </source>
</evidence>
<dbReference type="Pfam" id="PF00343">
    <property type="entry name" value="Phosphorylase"/>
    <property type="match status" value="1"/>
</dbReference>
<reference evidence="10 11" key="1">
    <citation type="submission" date="2021-02" db="EMBL/GenBank/DDBJ databases">
        <title>Activity-based single-cell genomes from oceanic crustal fluid captures similar information to metagenomic and metatranscriptomic surveys with orders of magnitude less sampling.</title>
        <authorList>
            <person name="D'Angelo T.S."/>
            <person name="Orcutt B.N."/>
        </authorList>
    </citation>
    <scope>NUCLEOTIDE SEQUENCE [LARGE SCALE GENOMIC DNA]</scope>
    <source>
        <strain evidence="10">AH-315-G07</strain>
    </source>
</reference>
<evidence type="ECO:0000313" key="10">
    <source>
        <dbReference type="EMBL" id="MBN4066500.1"/>
    </source>
</evidence>
<dbReference type="PROSITE" id="PS00102">
    <property type="entry name" value="PHOSPHORYLASE"/>
    <property type="match status" value="1"/>
</dbReference>
<dbReference type="SUPFAM" id="SSF53756">
    <property type="entry name" value="UDP-Glycosyltransferase/glycogen phosphorylase"/>
    <property type="match status" value="1"/>
</dbReference>
<evidence type="ECO:0000256" key="5">
    <source>
        <dbReference type="ARBA" id="ARBA00022679"/>
    </source>
</evidence>
<keyword evidence="4 9" id="KW-0328">Glycosyltransferase</keyword>
<dbReference type="InterPro" id="IPR011833">
    <property type="entry name" value="Glycg_phsphrylas"/>
</dbReference>
<dbReference type="PANTHER" id="PTHR11468">
    <property type="entry name" value="GLYCOGEN PHOSPHORYLASE"/>
    <property type="match status" value="1"/>
</dbReference>
<dbReference type="InterPro" id="IPR035090">
    <property type="entry name" value="Pyridoxal_P_attach_site"/>
</dbReference>
<evidence type="ECO:0000256" key="7">
    <source>
        <dbReference type="ARBA" id="ARBA00023277"/>
    </source>
</evidence>
<keyword evidence="11" id="KW-1185">Reference proteome</keyword>
<dbReference type="PANTHER" id="PTHR11468:SF3">
    <property type="entry name" value="GLYCOGEN PHOSPHORYLASE, LIVER FORM"/>
    <property type="match status" value="1"/>
</dbReference>
<keyword evidence="6 9" id="KW-0663">Pyridoxal phosphate</keyword>
<dbReference type="Proteomes" id="UP000722121">
    <property type="component" value="Unassembled WGS sequence"/>
</dbReference>
<accession>A0ABS3AQD9</accession>
<proteinExistence type="inferred from homology"/>
<dbReference type="InterPro" id="IPR000811">
    <property type="entry name" value="Glyco_trans_35"/>
</dbReference>
<dbReference type="EC" id="2.4.1.1" evidence="9"/>
<dbReference type="PIRSF" id="PIRSF000460">
    <property type="entry name" value="Pprylas_GlgP"/>
    <property type="match status" value="1"/>
</dbReference>
<name>A0ABS3AQD9_9BACT</name>
<evidence type="ECO:0000256" key="4">
    <source>
        <dbReference type="ARBA" id="ARBA00022676"/>
    </source>
</evidence>
<dbReference type="NCBIfam" id="TIGR02093">
    <property type="entry name" value="P_ylase"/>
    <property type="match status" value="1"/>
</dbReference>
<comment type="catalytic activity">
    <reaction evidence="1 9">
        <text>[(1-&gt;4)-alpha-D-glucosyl](n) + phosphate = [(1-&gt;4)-alpha-D-glucosyl](n-1) + alpha-D-glucose 1-phosphate</text>
        <dbReference type="Rhea" id="RHEA:41732"/>
        <dbReference type="Rhea" id="RHEA-COMP:9584"/>
        <dbReference type="Rhea" id="RHEA-COMP:9586"/>
        <dbReference type="ChEBI" id="CHEBI:15444"/>
        <dbReference type="ChEBI" id="CHEBI:43474"/>
        <dbReference type="ChEBI" id="CHEBI:58601"/>
        <dbReference type="EC" id="2.4.1.1"/>
    </reaction>
</comment>
<keyword evidence="7 9" id="KW-0119">Carbohydrate metabolism</keyword>
<sequence length="835" mass="97558">MGRVINEASDKEYYQAFCFALREEIMINWLATMQTFAKQNTRMLYYLSMEYLPGRFTGNNITNIGATDIVRKVMRHMGRDFDRVLSSEPDPGLGNGGLGRLASCFLDSLATQQYPAVGYGLRYQYGIFEQELWDGIQLERPDPWLLDEYPWEFRRDQRSYNVKFCGRPIRTANTHSDEVYDIEDCEEVRALAYDIPIIGYDCTPDFSVLTMRLWTTKESPRNFGLQRYNAGHLDQAAENIILTDVLYPNDNHETGKRIRLKQEFLLVSASLQDIMRRHLIQNPDMSNFKEKIRIQSNDTHPALVVVELMRILTKDYDFSWNQAWETTQACTSYTNHTILAEALEEWNVHRLSYILPRQYNIIERINLKFCNKIRKQYPNDEDRVRRMTIINDGQIKMANLSIVATHCINGVSALHTELLQKTTFKDFAEMYPTKFTNVTNGVTPRRWLLHCNPRLSQFISERIGDQWITNFDQIDQLQKFASDPDSQREFLKIKRQNKEALRRYLLENYQEHDFKGKLIKVKIDLHLDALFDCHIKRIHEYKRQLLSALHLIMLYFEIVDNPQETTRIQRTFIYAGKAAPGYHIAKNIIRLINCIARTINNDPDVKEKLQVVFIPNYNVSKAEFIMPAAELSEQISTAGLEASGTGNMKFSMNGALTIGTDDGANVEMRKTVGDQWWPFLFGASVQEIEQMQTNQSYNAWDIYSKYPHIRRAVDSLRDRTFSKYDAEHQALTELYHSLLESSPGRLPDPYFILQDLIDYYETQKKVEELYKIPEKWAEYAIHNIAGMGQFSSDNSIHKYAREIWDITPCAVNKELLEHIRSEFRAHDQCRIIGHH</sequence>
<evidence type="ECO:0000313" key="11">
    <source>
        <dbReference type="Proteomes" id="UP000722121"/>
    </source>
</evidence>
<dbReference type="EMBL" id="JAFITR010000002">
    <property type="protein sequence ID" value="MBN4066500.1"/>
    <property type="molecule type" value="Genomic_DNA"/>
</dbReference>
<evidence type="ECO:0000256" key="2">
    <source>
        <dbReference type="ARBA" id="ARBA00001933"/>
    </source>
</evidence>
<dbReference type="Gene3D" id="3.40.50.2000">
    <property type="entry name" value="Glycogen Phosphorylase B"/>
    <property type="match status" value="2"/>
</dbReference>
<comment type="function">
    <text evidence="8">Phosphorylase is an important allosteric enzyme in carbohydrate metabolism. Enzymes from different sources differ in their regulatory mechanisms and in their natural substrates. However, all known phosphorylases share catalytic and structural properties.</text>
</comment>
<comment type="caution">
    <text evidence="10">The sequence shown here is derived from an EMBL/GenBank/DDBJ whole genome shotgun (WGS) entry which is preliminary data.</text>
</comment>
<keyword evidence="5 9" id="KW-0808">Transferase</keyword>
<evidence type="ECO:0000256" key="9">
    <source>
        <dbReference type="RuleBase" id="RU000587"/>
    </source>
</evidence>
<organism evidence="10 11">
    <name type="scientific">Simkania negevensis</name>
    <dbReference type="NCBI Taxonomy" id="83561"/>
    <lineage>
        <taxon>Bacteria</taxon>
        <taxon>Pseudomonadati</taxon>
        <taxon>Chlamydiota</taxon>
        <taxon>Chlamydiia</taxon>
        <taxon>Parachlamydiales</taxon>
        <taxon>Simkaniaceae</taxon>
        <taxon>Simkania</taxon>
    </lineage>
</organism>
<evidence type="ECO:0000256" key="3">
    <source>
        <dbReference type="ARBA" id="ARBA00006047"/>
    </source>
</evidence>
<comment type="cofactor">
    <cofactor evidence="2 9">
        <name>pyridoxal 5'-phosphate</name>
        <dbReference type="ChEBI" id="CHEBI:597326"/>
    </cofactor>
</comment>
<comment type="similarity">
    <text evidence="3 9">Belongs to the glycogen phosphorylase family.</text>
</comment>
<dbReference type="CDD" id="cd04300">
    <property type="entry name" value="GT35_Glycogen_Phosphorylase"/>
    <property type="match status" value="1"/>
</dbReference>
<evidence type="ECO:0000256" key="8">
    <source>
        <dbReference type="ARBA" id="ARBA00025174"/>
    </source>
</evidence>
<protein>
    <recommendedName>
        <fullName evidence="9">Alpha-1,4 glucan phosphorylase</fullName>
        <ecNumber evidence="9">2.4.1.1</ecNumber>
    </recommendedName>
</protein>
<evidence type="ECO:0000256" key="6">
    <source>
        <dbReference type="ARBA" id="ARBA00022898"/>
    </source>
</evidence>
<gene>
    <name evidence="10" type="ORF">JYU14_00240</name>
</gene>
<comment type="function">
    <text evidence="9">Allosteric enzyme that catalyzes the rate-limiting step in glycogen catabolism, the phosphorolytic cleavage of glycogen to produce glucose-1-phosphate, and plays a central role in maintaining cellular and organismal glucose homeostasis.</text>
</comment>